<dbReference type="EMBL" id="CP003382">
    <property type="protein sequence ID" value="AFZ68838.1"/>
    <property type="molecule type" value="Genomic_DNA"/>
</dbReference>
<dbReference type="OrthoDB" id="9778292at2"/>
<dbReference type="AlphaFoldDB" id="L0A4M3"/>
<dbReference type="Gene3D" id="1.20.5.170">
    <property type="match status" value="1"/>
</dbReference>
<comment type="similarity">
    <text evidence="1">Belongs to the SIMIBI class G3E GTPase family. ArgK/MeaB subfamily.</text>
</comment>
<dbReference type="Pfam" id="PF03308">
    <property type="entry name" value="MeaB"/>
    <property type="match status" value="1"/>
</dbReference>
<dbReference type="PANTHER" id="PTHR23408">
    <property type="entry name" value="METHYLMALONYL-COA MUTASE"/>
    <property type="match status" value="1"/>
</dbReference>
<dbReference type="PATRIC" id="fig|937777.3.peg.3414"/>
<dbReference type="InterPro" id="IPR005129">
    <property type="entry name" value="GTPase_ArgK"/>
</dbReference>
<dbReference type="NCBIfam" id="NF006958">
    <property type="entry name" value="PRK09435.1"/>
    <property type="match status" value="1"/>
</dbReference>
<protein>
    <submittedName>
        <fullName evidence="2">LAO/AO transport system ATPase</fullName>
    </submittedName>
</protein>
<dbReference type="GO" id="GO:0005737">
    <property type="term" value="C:cytoplasm"/>
    <property type="evidence" value="ECO:0007669"/>
    <property type="project" value="TreeGrafter"/>
</dbReference>
<evidence type="ECO:0000256" key="1">
    <source>
        <dbReference type="ARBA" id="ARBA00009625"/>
    </source>
</evidence>
<dbReference type="HOGENOM" id="CLU_043725_2_2_0"/>
<dbReference type="InterPro" id="IPR027417">
    <property type="entry name" value="P-loop_NTPase"/>
</dbReference>
<dbReference type="GO" id="GO:0005525">
    <property type="term" value="F:GTP binding"/>
    <property type="evidence" value="ECO:0007669"/>
    <property type="project" value="InterPro"/>
</dbReference>
<dbReference type="SUPFAM" id="SSF52540">
    <property type="entry name" value="P-loop containing nucleoside triphosphate hydrolases"/>
    <property type="match status" value="1"/>
</dbReference>
<dbReference type="eggNOG" id="COG1703">
    <property type="taxonomic scope" value="Bacteria"/>
</dbReference>
<dbReference type="RefSeq" id="WP_015237136.1">
    <property type="nucleotide sequence ID" value="NC_019793.1"/>
</dbReference>
<proteinExistence type="inferred from homology"/>
<gene>
    <name evidence="2" type="ordered locus">Deipe_3401</name>
</gene>
<evidence type="ECO:0000313" key="3">
    <source>
        <dbReference type="Proteomes" id="UP000010467"/>
    </source>
</evidence>
<dbReference type="CDD" id="cd03114">
    <property type="entry name" value="MMAA-like"/>
    <property type="match status" value="1"/>
</dbReference>
<sequence length="331" mass="35861">MIDVLAAQLRQGSRRALAKAITLTESARADHAEAAQELLIQLLPYTGHSVRVGLTGVPGVGKSTFIERLGLLLAEAGHRVAVLAVDPSSGRTGGSIMGDKTRMSRLSVHPQAFIRPSPSAGTLGGVTRRTRESLLLCEAAGYDVILVETVGVGQSEVAVAAMTDLFVLLTLPNAGDELQGIKRGIMELADLVVINKAETDRAAANRAQGDLRNALRLLTPHGALWTPRVLQTSALSGEGVPAVWEAVRFYLERLGPHRIQEKRDAQTVSWFEDLLREEVWHAFVRNVGHASLQCVRSRVARGDVTPLQGVRELFSRVHSGYERQDDLSADH</sequence>
<organism evidence="2 3">
    <name type="scientific">Deinococcus peraridilitoris (strain DSM 19664 / LMG 22246 / CIP 109416 / KR-200)</name>
    <dbReference type="NCBI Taxonomy" id="937777"/>
    <lineage>
        <taxon>Bacteria</taxon>
        <taxon>Thermotogati</taxon>
        <taxon>Deinococcota</taxon>
        <taxon>Deinococci</taxon>
        <taxon>Deinococcales</taxon>
        <taxon>Deinococcaceae</taxon>
        <taxon>Deinococcus</taxon>
    </lineage>
</organism>
<dbReference type="STRING" id="937777.Deipe_3401"/>
<dbReference type="NCBIfam" id="TIGR00750">
    <property type="entry name" value="lao"/>
    <property type="match status" value="1"/>
</dbReference>
<dbReference type="Proteomes" id="UP000010467">
    <property type="component" value="Chromosome"/>
</dbReference>
<keyword evidence="3" id="KW-1185">Reference proteome</keyword>
<evidence type="ECO:0000313" key="2">
    <source>
        <dbReference type="EMBL" id="AFZ68838.1"/>
    </source>
</evidence>
<dbReference type="PANTHER" id="PTHR23408:SF3">
    <property type="entry name" value="METHYLMALONIC ACIDURIA TYPE A PROTEIN, MITOCHONDRIAL"/>
    <property type="match status" value="1"/>
</dbReference>
<name>L0A4M3_DEIPD</name>
<accession>L0A4M3</accession>
<reference evidence="3" key="1">
    <citation type="submission" date="2012-03" db="EMBL/GenBank/DDBJ databases">
        <title>Complete sequence of chromosome of Deinococcus peraridilitoris DSM 19664.</title>
        <authorList>
            <person name="Lucas S."/>
            <person name="Copeland A."/>
            <person name="Lapidus A."/>
            <person name="Glavina del Rio T."/>
            <person name="Dalin E."/>
            <person name="Tice H."/>
            <person name="Bruce D."/>
            <person name="Goodwin L."/>
            <person name="Pitluck S."/>
            <person name="Peters L."/>
            <person name="Mikhailova N."/>
            <person name="Lu M."/>
            <person name="Kyrpides N."/>
            <person name="Mavromatis K."/>
            <person name="Ivanova N."/>
            <person name="Brettin T."/>
            <person name="Detter J.C."/>
            <person name="Han C."/>
            <person name="Larimer F."/>
            <person name="Land M."/>
            <person name="Hauser L."/>
            <person name="Markowitz V."/>
            <person name="Cheng J.-F."/>
            <person name="Hugenholtz P."/>
            <person name="Woyke T."/>
            <person name="Wu D."/>
            <person name="Pukall R."/>
            <person name="Steenblock K."/>
            <person name="Brambilla E."/>
            <person name="Klenk H.-P."/>
            <person name="Eisen J.A."/>
        </authorList>
    </citation>
    <scope>NUCLEOTIDE SEQUENCE [LARGE SCALE GENOMIC DNA]</scope>
    <source>
        <strain evidence="3">DSM 19664 / LMG 22246 / CIP 109416 / KR-200</strain>
    </source>
</reference>
<dbReference type="Gene3D" id="3.40.50.300">
    <property type="entry name" value="P-loop containing nucleotide triphosphate hydrolases"/>
    <property type="match status" value="1"/>
</dbReference>
<dbReference type="GO" id="GO:0003924">
    <property type="term" value="F:GTPase activity"/>
    <property type="evidence" value="ECO:0007669"/>
    <property type="project" value="InterPro"/>
</dbReference>
<dbReference type="KEGG" id="dpd:Deipe_3401"/>
<dbReference type="Gene3D" id="1.10.287.130">
    <property type="match status" value="1"/>
</dbReference>